<keyword evidence="6" id="KW-0539">Nucleus</keyword>
<dbReference type="InterPro" id="IPR012934">
    <property type="entry name" value="Znf_AD"/>
</dbReference>
<keyword evidence="2" id="KW-0479">Metal-binding</keyword>
<dbReference type="PROSITE" id="PS50157">
    <property type="entry name" value="ZINC_FINGER_C2H2_2"/>
    <property type="match status" value="9"/>
</dbReference>
<feature type="domain" description="C2H2-type" evidence="8">
    <location>
        <begin position="468"/>
        <end position="495"/>
    </location>
</feature>
<evidence type="ECO:0000256" key="6">
    <source>
        <dbReference type="ARBA" id="ARBA00023242"/>
    </source>
</evidence>
<dbReference type="SMART" id="SM00355">
    <property type="entry name" value="ZnF_C2H2"/>
    <property type="match status" value="9"/>
</dbReference>
<evidence type="ECO:0000256" key="2">
    <source>
        <dbReference type="ARBA" id="ARBA00022723"/>
    </source>
</evidence>
<evidence type="ECO:0000256" key="4">
    <source>
        <dbReference type="ARBA" id="ARBA00022771"/>
    </source>
</evidence>
<name>A0AAV8ZU25_9CUCU</name>
<dbReference type="SUPFAM" id="SSF57667">
    <property type="entry name" value="beta-beta-alpha zinc fingers"/>
    <property type="match status" value="5"/>
</dbReference>
<accession>A0AAV8ZU25</accession>
<keyword evidence="5" id="KW-0862">Zinc</keyword>
<feature type="domain" description="C2H2-type" evidence="8">
    <location>
        <begin position="267"/>
        <end position="289"/>
    </location>
</feature>
<keyword evidence="3" id="KW-0677">Repeat</keyword>
<dbReference type="PANTHER" id="PTHR24406">
    <property type="entry name" value="TRANSCRIPTIONAL REPRESSOR CTCFL-RELATED"/>
    <property type="match status" value="1"/>
</dbReference>
<evidence type="ECO:0000256" key="1">
    <source>
        <dbReference type="ARBA" id="ARBA00004123"/>
    </source>
</evidence>
<dbReference type="Gene3D" id="3.30.160.60">
    <property type="entry name" value="Classic Zinc Finger"/>
    <property type="match status" value="5"/>
</dbReference>
<dbReference type="InterPro" id="IPR013087">
    <property type="entry name" value="Znf_C2H2_type"/>
</dbReference>
<reference evidence="9" key="1">
    <citation type="journal article" date="2023" name="Insect Mol. Biol.">
        <title>Genome sequencing provides insights into the evolution of gene families encoding plant cell wall-degrading enzymes in longhorned beetles.</title>
        <authorList>
            <person name="Shin N.R."/>
            <person name="Okamura Y."/>
            <person name="Kirsch R."/>
            <person name="Pauchet Y."/>
        </authorList>
    </citation>
    <scope>NUCLEOTIDE SEQUENCE</scope>
    <source>
        <strain evidence="9">RBIC_L_NR</strain>
    </source>
</reference>
<dbReference type="SMART" id="SM00868">
    <property type="entry name" value="zf-AD"/>
    <property type="match status" value="2"/>
</dbReference>
<dbReference type="FunFam" id="3.30.160.60:FF:000303">
    <property type="entry name" value="Zinc finger protein 41"/>
    <property type="match status" value="1"/>
</dbReference>
<dbReference type="GO" id="GO:0008270">
    <property type="term" value="F:zinc ion binding"/>
    <property type="evidence" value="ECO:0007669"/>
    <property type="project" value="UniProtKB-KW"/>
</dbReference>
<comment type="caution">
    <text evidence="9">The sequence shown here is derived from an EMBL/GenBank/DDBJ whole genome shotgun (WGS) entry which is preliminary data.</text>
</comment>
<evidence type="ECO:0000256" key="5">
    <source>
        <dbReference type="ARBA" id="ARBA00022833"/>
    </source>
</evidence>
<protein>
    <recommendedName>
        <fullName evidence="8">C2H2-type domain-containing protein</fullName>
    </recommendedName>
</protein>
<dbReference type="EMBL" id="JANEYF010000215">
    <property type="protein sequence ID" value="KAJ8971397.1"/>
    <property type="molecule type" value="Genomic_DNA"/>
</dbReference>
<sequence length="575" mass="66978">MERYKCRTCLDVIYGKRCTAISKMCYLDQTIKEIISLLVPAMASTLSENDLICRNCLKIIKSTMKFIERCLEVEIIYAESKKREEDYDDDALSDCVESSSEVNEETILLVTPQQVEQDHDYSIKSDPEDCVNVDNEISGENDTNFHENSKSEPVEIIYDSSTANMEESDDYDNFQLPIEFVEEYVLDNSSSSYPENNSEDAPKNTIVKLETYNDMPSDIPIEYVTYEEECKSEMSVINQEEFSCPTCFQEFTSKYEFNLHLEFHPAFICQHCNKAFKTEYAYTRHMKLHEEGSFKICEICGKLFSNITSLNIHITNEHDEILYMCDKCPKRFKTKFKLSCHVRIVHEKIGQQQCQKCGKLFQNKESCENHLRLVHLQIKPFVCDVCGRDFGRKDYLQKHMYYHTGEPRPVQFRNKEKSKGGRRGKPPKFGIRLKDPGIPVNCKICGKMISSVHLLKSHLQSHVKIKRHKCGFCELTFTLSNNRDRHQRLHEVDPEKKFRTEEELASHMIGHYNRPPQHSCDICGEKFHRKYLLDNHILDKHTGPGDIERAEKEIVIDNLLEYAHPSTLILPDTNE</sequence>
<dbReference type="AlphaFoldDB" id="A0AAV8ZU25"/>
<organism evidence="9 10">
    <name type="scientific">Rhamnusium bicolor</name>
    <dbReference type="NCBI Taxonomy" id="1586634"/>
    <lineage>
        <taxon>Eukaryota</taxon>
        <taxon>Metazoa</taxon>
        <taxon>Ecdysozoa</taxon>
        <taxon>Arthropoda</taxon>
        <taxon>Hexapoda</taxon>
        <taxon>Insecta</taxon>
        <taxon>Pterygota</taxon>
        <taxon>Neoptera</taxon>
        <taxon>Endopterygota</taxon>
        <taxon>Coleoptera</taxon>
        <taxon>Polyphaga</taxon>
        <taxon>Cucujiformia</taxon>
        <taxon>Chrysomeloidea</taxon>
        <taxon>Cerambycidae</taxon>
        <taxon>Lepturinae</taxon>
        <taxon>Rhagiini</taxon>
        <taxon>Rhamnusium</taxon>
    </lineage>
</organism>
<comment type="subcellular location">
    <subcellularLocation>
        <location evidence="1">Nucleus</location>
    </subcellularLocation>
</comment>
<feature type="domain" description="C2H2-type" evidence="8">
    <location>
        <begin position="440"/>
        <end position="467"/>
    </location>
</feature>
<gene>
    <name evidence="9" type="ORF">NQ314_000730</name>
</gene>
<feature type="domain" description="C2H2-type" evidence="8">
    <location>
        <begin position="352"/>
        <end position="380"/>
    </location>
</feature>
<evidence type="ECO:0000259" key="8">
    <source>
        <dbReference type="PROSITE" id="PS50157"/>
    </source>
</evidence>
<feature type="domain" description="C2H2-type" evidence="8">
    <location>
        <begin position="295"/>
        <end position="318"/>
    </location>
</feature>
<dbReference type="Pfam" id="PF00096">
    <property type="entry name" value="zf-C2H2"/>
    <property type="match status" value="2"/>
</dbReference>
<dbReference type="InterPro" id="IPR036236">
    <property type="entry name" value="Znf_C2H2_sf"/>
</dbReference>
<proteinExistence type="predicted"/>
<keyword evidence="10" id="KW-1185">Reference proteome</keyword>
<evidence type="ECO:0000256" key="7">
    <source>
        <dbReference type="PROSITE-ProRule" id="PRU00042"/>
    </source>
</evidence>
<dbReference type="InterPro" id="IPR050888">
    <property type="entry name" value="ZnF_C2H2-type_TF"/>
</dbReference>
<feature type="domain" description="C2H2-type" evidence="8">
    <location>
        <begin position="242"/>
        <end position="264"/>
    </location>
</feature>
<dbReference type="GO" id="GO:0005634">
    <property type="term" value="C:nucleus"/>
    <property type="evidence" value="ECO:0007669"/>
    <property type="project" value="UniProtKB-SubCell"/>
</dbReference>
<feature type="domain" description="C2H2-type" evidence="8">
    <location>
        <begin position="323"/>
        <end position="346"/>
    </location>
</feature>
<keyword evidence="4 7" id="KW-0863">Zinc-finger</keyword>
<dbReference type="GO" id="GO:1990837">
    <property type="term" value="F:sequence-specific double-stranded DNA binding"/>
    <property type="evidence" value="ECO:0007669"/>
    <property type="project" value="UniProtKB-ARBA"/>
</dbReference>
<evidence type="ECO:0000313" key="10">
    <source>
        <dbReference type="Proteomes" id="UP001162156"/>
    </source>
</evidence>
<evidence type="ECO:0000313" key="9">
    <source>
        <dbReference type="EMBL" id="KAJ8971397.1"/>
    </source>
</evidence>
<dbReference type="PROSITE" id="PS00028">
    <property type="entry name" value="ZINC_FINGER_C2H2_1"/>
    <property type="match status" value="9"/>
</dbReference>
<evidence type="ECO:0000256" key="3">
    <source>
        <dbReference type="ARBA" id="ARBA00022737"/>
    </source>
</evidence>
<feature type="domain" description="C2H2-type" evidence="8">
    <location>
        <begin position="518"/>
        <end position="546"/>
    </location>
</feature>
<dbReference type="Proteomes" id="UP001162156">
    <property type="component" value="Unassembled WGS sequence"/>
</dbReference>
<feature type="domain" description="C2H2-type" evidence="8">
    <location>
        <begin position="381"/>
        <end position="408"/>
    </location>
</feature>